<dbReference type="EMBL" id="AZDU01000024">
    <property type="protein sequence ID" value="KRL01623.1"/>
    <property type="molecule type" value="Genomic_DNA"/>
</dbReference>
<dbReference type="CDD" id="cd04301">
    <property type="entry name" value="NAT_SF"/>
    <property type="match status" value="1"/>
</dbReference>
<sequence>MKLLTSGVQDKRFIGKKTMAKLKLRQATVGDAERLLEIYAPYVEKTAITFEDEVPSIGEFQARIKRTLKTYPYLVALKDDQIVGYAYAGPFKERAAYAHSVELSIYVDLGQRHQHIGGFLYEAIENVLKKQGFLNLNACIAAPIGEDPYLDDNSLRFHEHLGYQLVGRFHQCGYKFDRWYDMIWMEKMLGEHPVPAPAIIPYPELQENGL</sequence>
<dbReference type="Pfam" id="PF13420">
    <property type="entry name" value="Acetyltransf_4"/>
    <property type="match status" value="1"/>
</dbReference>
<comment type="caution">
    <text evidence="4">The sequence shown here is derived from an EMBL/GenBank/DDBJ whole genome shotgun (WGS) entry which is preliminary data.</text>
</comment>
<evidence type="ECO:0000313" key="4">
    <source>
        <dbReference type="EMBL" id="KRL01623.1"/>
    </source>
</evidence>
<keyword evidence="2" id="KW-0012">Acyltransferase</keyword>
<name>A0A0R1M0Z8_9LACO</name>
<dbReference type="InterPro" id="IPR016181">
    <property type="entry name" value="Acyl_CoA_acyltransferase"/>
</dbReference>
<evidence type="ECO:0000256" key="1">
    <source>
        <dbReference type="ARBA" id="ARBA00022679"/>
    </source>
</evidence>
<accession>A0A0R1M0Z8</accession>
<dbReference type="Gene3D" id="3.40.630.30">
    <property type="match status" value="1"/>
</dbReference>
<keyword evidence="1 4" id="KW-0808">Transferase</keyword>
<proteinExistence type="predicted"/>
<dbReference type="PROSITE" id="PS51186">
    <property type="entry name" value="GNAT"/>
    <property type="match status" value="1"/>
</dbReference>
<keyword evidence="5" id="KW-1185">Reference proteome</keyword>
<dbReference type="PANTHER" id="PTHR43072">
    <property type="entry name" value="N-ACETYLTRANSFERASE"/>
    <property type="match status" value="1"/>
</dbReference>
<feature type="domain" description="N-acetyltransferase" evidence="3">
    <location>
        <begin position="22"/>
        <end position="190"/>
    </location>
</feature>
<evidence type="ECO:0000313" key="5">
    <source>
        <dbReference type="Proteomes" id="UP000051074"/>
    </source>
</evidence>
<dbReference type="SUPFAM" id="SSF55729">
    <property type="entry name" value="Acyl-CoA N-acyltransferases (Nat)"/>
    <property type="match status" value="1"/>
</dbReference>
<gene>
    <name evidence="4" type="ORF">FC20_GL000797</name>
</gene>
<dbReference type="STRING" id="1293597.FC20_GL000797"/>
<dbReference type="InterPro" id="IPR000182">
    <property type="entry name" value="GNAT_dom"/>
</dbReference>
<dbReference type="Proteomes" id="UP000051074">
    <property type="component" value="Unassembled WGS sequence"/>
</dbReference>
<organism evidence="4 5">
    <name type="scientific">Lactobacillus equicursoris DSM 19284 = JCM 14600 = CIP 110162</name>
    <dbReference type="NCBI Taxonomy" id="1293597"/>
    <lineage>
        <taxon>Bacteria</taxon>
        <taxon>Bacillati</taxon>
        <taxon>Bacillota</taxon>
        <taxon>Bacilli</taxon>
        <taxon>Lactobacillales</taxon>
        <taxon>Lactobacillaceae</taxon>
        <taxon>Lactobacillus</taxon>
    </lineage>
</organism>
<dbReference type="PANTHER" id="PTHR43072:SF23">
    <property type="entry name" value="UPF0039 PROTEIN C11D3.02C"/>
    <property type="match status" value="1"/>
</dbReference>
<reference evidence="4 5" key="1">
    <citation type="journal article" date="2015" name="Genome Announc.">
        <title>Expanding the biotechnology potential of lactobacilli through comparative genomics of 213 strains and associated genera.</title>
        <authorList>
            <person name="Sun Z."/>
            <person name="Harris H.M."/>
            <person name="McCann A."/>
            <person name="Guo C."/>
            <person name="Argimon S."/>
            <person name="Zhang W."/>
            <person name="Yang X."/>
            <person name="Jeffery I.B."/>
            <person name="Cooney J.C."/>
            <person name="Kagawa T.F."/>
            <person name="Liu W."/>
            <person name="Song Y."/>
            <person name="Salvetti E."/>
            <person name="Wrobel A."/>
            <person name="Rasinkangas P."/>
            <person name="Parkhill J."/>
            <person name="Rea M.C."/>
            <person name="O'Sullivan O."/>
            <person name="Ritari J."/>
            <person name="Douillard F.P."/>
            <person name="Paul Ross R."/>
            <person name="Yang R."/>
            <person name="Briner A.E."/>
            <person name="Felis G.E."/>
            <person name="de Vos W.M."/>
            <person name="Barrangou R."/>
            <person name="Klaenhammer T.R."/>
            <person name="Caufield P.W."/>
            <person name="Cui Y."/>
            <person name="Zhang H."/>
            <person name="O'Toole P.W."/>
        </authorList>
    </citation>
    <scope>NUCLEOTIDE SEQUENCE [LARGE SCALE GENOMIC DNA]</scope>
    <source>
        <strain evidence="4 5">DSM 19284</strain>
    </source>
</reference>
<dbReference type="eggNOG" id="COG1247">
    <property type="taxonomic scope" value="Bacteria"/>
</dbReference>
<evidence type="ECO:0000259" key="3">
    <source>
        <dbReference type="PROSITE" id="PS51186"/>
    </source>
</evidence>
<protein>
    <submittedName>
        <fullName evidence="4">Phosphinothricin acetyltransferase</fullName>
    </submittedName>
</protein>
<evidence type="ECO:0000256" key="2">
    <source>
        <dbReference type="ARBA" id="ARBA00023315"/>
    </source>
</evidence>
<dbReference type="GO" id="GO:0016747">
    <property type="term" value="F:acyltransferase activity, transferring groups other than amino-acyl groups"/>
    <property type="evidence" value="ECO:0007669"/>
    <property type="project" value="InterPro"/>
</dbReference>
<dbReference type="AlphaFoldDB" id="A0A0R1M0Z8"/>
<dbReference type="PATRIC" id="fig|1293597.4.peg.869"/>